<feature type="domain" description="DUF7845" evidence="2">
    <location>
        <begin position="3"/>
        <end position="333"/>
    </location>
</feature>
<dbReference type="KEGG" id="hpel:HZS54_16935"/>
<evidence type="ECO:0000256" key="1">
    <source>
        <dbReference type="SAM" id="Coils"/>
    </source>
</evidence>
<dbReference type="GeneID" id="56084310"/>
<dbReference type="Proteomes" id="UP000509346">
    <property type="component" value="Chromosome"/>
</dbReference>
<dbReference type="AlphaFoldDB" id="A0A7D5TAY7"/>
<feature type="coiled-coil region" evidence="1">
    <location>
        <begin position="424"/>
        <end position="451"/>
    </location>
</feature>
<reference evidence="3 4" key="1">
    <citation type="submission" date="2020-07" db="EMBL/GenBank/DDBJ databases">
        <title>Halosimplex litoreum sp. nov. and Halosimplex rubrum sp. nov., isolated from different salt environments.</title>
        <authorList>
            <person name="Cui H."/>
        </authorList>
    </citation>
    <scope>NUCLEOTIDE SEQUENCE [LARGE SCALE GENOMIC DNA]</scope>
    <source>
        <strain evidence="3 4">R2</strain>
    </source>
</reference>
<evidence type="ECO:0000259" key="2">
    <source>
        <dbReference type="Pfam" id="PF25227"/>
    </source>
</evidence>
<evidence type="ECO:0000313" key="4">
    <source>
        <dbReference type="Proteomes" id="UP000509346"/>
    </source>
</evidence>
<proteinExistence type="predicted"/>
<name>A0A7D5TAY7_9EURY</name>
<dbReference type="Pfam" id="PF25227">
    <property type="entry name" value="DUF7845"/>
    <property type="match status" value="1"/>
</dbReference>
<accession>A0A7D5TAY7</accession>
<protein>
    <recommendedName>
        <fullName evidence="2">DUF7845 domain-containing protein</fullName>
    </recommendedName>
</protein>
<keyword evidence="4" id="KW-1185">Reference proteome</keyword>
<sequence length="549" mass="61045">MSQVERANHEAKLSLYYAPVGDDSEAYVDYDGLDPYWALADLLINEFDGYQELTDVEINGERWDIRMNYSKSGFQPRPEDEIASDRLYEFEINAQGRGERKCDYNISPRFPDMRKSDGERTTTAFDHTEPDEGVSVYCQPSNLALDEVADLLPRFVFELADAADLGLYHGYFSDPFDGRITALERYVRLTRSMNEKLIGTGGIFDRLAMLLSDADGTKGVYKFDNERERGYHHVVRHGSTSAGEMVSGHRLGGQIKSYLPEHPEKFEPDDPLYHPKLGVKFVQGRTASGSVPWSDRDEVVRELDERLVSVLSWAEIPTEAGGTTFAADDHFGASAAADSVPIHSDPTPRLEANQEHLIMTTLRDMTSADEAIVENLATDGGQPAREVAKAAGVGLSTVYRCLQRLEGVVTSDNGHVRFVSEKLRQEIRAIVESAEAKIDNAATRAAELVDMDVRQSASSAFDRWLAKYGAEFDYDEVGESTIRIDTVIGIAKSSSLPHPEDVVDELKTAWSRDGRDIKQLRNVRVEVDVSGKADSVWTLDALENVALTG</sequence>
<dbReference type="RefSeq" id="WP_179918260.1">
    <property type="nucleotide sequence ID" value="NZ_CP058909.1"/>
</dbReference>
<dbReference type="EMBL" id="CP058909">
    <property type="protein sequence ID" value="QLH83210.1"/>
    <property type="molecule type" value="Genomic_DNA"/>
</dbReference>
<keyword evidence="1" id="KW-0175">Coiled coil</keyword>
<dbReference type="InterPro" id="IPR057167">
    <property type="entry name" value="DUF7845"/>
</dbReference>
<organism evidence="3 4">
    <name type="scientific">Halosimplex pelagicum</name>
    <dbReference type="NCBI Taxonomy" id="869886"/>
    <lineage>
        <taxon>Archaea</taxon>
        <taxon>Methanobacteriati</taxon>
        <taxon>Methanobacteriota</taxon>
        <taxon>Stenosarchaea group</taxon>
        <taxon>Halobacteria</taxon>
        <taxon>Halobacteriales</taxon>
        <taxon>Haloarculaceae</taxon>
        <taxon>Halosimplex</taxon>
    </lineage>
</organism>
<evidence type="ECO:0000313" key="3">
    <source>
        <dbReference type="EMBL" id="QLH83210.1"/>
    </source>
</evidence>
<dbReference type="OrthoDB" id="316855at2157"/>
<gene>
    <name evidence="3" type="ORF">HZS54_16935</name>
</gene>